<keyword evidence="1" id="KW-1133">Transmembrane helix</keyword>
<evidence type="ECO:0000256" key="1">
    <source>
        <dbReference type="SAM" id="Phobius"/>
    </source>
</evidence>
<sequence>MWYAKSTPSVALSMFAPATAAAAAWLDQTAEGMGEFMLPGLAYGCARARVFVAIVFFPFPLTCSPFRMSKRNAGA</sequence>
<keyword evidence="1" id="KW-0812">Transmembrane</keyword>
<accession>A0A2M3ZWC4</accession>
<feature type="transmembrane region" description="Helical" evidence="1">
    <location>
        <begin position="36"/>
        <end position="61"/>
    </location>
</feature>
<name>A0A2M3ZWC4_9DIPT</name>
<dbReference type="EMBL" id="GGFM01012106">
    <property type="protein sequence ID" value="MBW32857.1"/>
    <property type="molecule type" value="Transcribed_RNA"/>
</dbReference>
<reference evidence="2" key="1">
    <citation type="submission" date="2018-01" db="EMBL/GenBank/DDBJ databases">
        <title>An insight into the sialome of Amazonian anophelines.</title>
        <authorList>
            <person name="Ribeiro J.M."/>
            <person name="Scarpassa V."/>
            <person name="Calvo E."/>
        </authorList>
    </citation>
    <scope>NUCLEOTIDE SEQUENCE</scope>
    <source>
        <tissue evidence="2">Salivary glands</tissue>
    </source>
</reference>
<protein>
    <submittedName>
        <fullName evidence="2">Putative secreted peptide</fullName>
    </submittedName>
</protein>
<dbReference type="AlphaFoldDB" id="A0A2M3ZWC4"/>
<keyword evidence="1" id="KW-0472">Membrane</keyword>
<proteinExistence type="predicted"/>
<organism evidence="2">
    <name type="scientific">Anopheles braziliensis</name>
    <dbReference type="NCBI Taxonomy" id="58242"/>
    <lineage>
        <taxon>Eukaryota</taxon>
        <taxon>Metazoa</taxon>
        <taxon>Ecdysozoa</taxon>
        <taxon>Arthropoda</taxon>
        <taxon>Hexapoda</taxon>
        <taxon>Insecta</taxon>
        <taxon>Pterygota</taxon>
        <taxon>Neoptera</taxon>
        <taxon>Endopterygota</taxon>
        <taxon>Diptera</taxon>
        <taxon>Nematocera</taxon>
        <taxon>Culicoidea</taxon>
        <taxon>Culicidae</taxon>
        <taxon>Anophelinae</taxon>
        <taxon>Anopheles</taxon>
    </lineage>
</organism>
<evidence type="ECO:0000313" key="2">
    <source>
        <dbReference type="EMBL" id="MBW32857.1"/>
    </source>
</evidence>